<protein>
    <submittedName>
        <fullName evidence="1">SDR family NAD(P)-dependent oxidoreductase</fullName>
    </submittedName>
</protein>
<dbReference type="EMBL" id="JBHSWV010000183">
    <property type="protein sequence ID" value="MFC6765764.1"/>
    <property type="molecule type" value="Genomic_DNA"/>
</dbReference>
<sequence length="50" mass="5043">MHDERTFIVTGASGGIGRTIALRLLEEGANVALAARSAGVEETAAMADAA</sequence>
<dbReference type="InterPro" id="IPR002347">
    <property type="entry name" value="SDR_fam"/>
</dbReference>
<dbReference type="Pfam" id="PF00106">
    <property type="entry name" value="adh_short"/>
    <property type="match status" value="1"/>
</dbReference>
<evidence type="ECO:0000313" key="2">
    <source>
        <dbReference type="Proteomes" id="UP001596383"/>
    </source>
</evidence>
<dbReference type="RefSeq" id="WP_273738776.1">
    <property type="nucleotide sequence ID" value="NZ_JAQIVI010000183.1"/>
</dbReference>
<reference evidence="1 2" key="1">
    <citation type="journal article" date="2019" name="Int. J. Syst. Evol. Microbiol.">
        <title>The Global Catalogue of Microorganisms (GCM) 10K type strain sequencing project: providing services to taxonomists for standard genome sequencing and annotation.</title>
        <authorList>
            <consortium name="The Broad Institute Genomics Platform"/>
            <consortium name="The Broad Institute Genome Sequencing Center for Infectious Disease"/>
            <person name="Wu L."/>
            <person name="Ma J."/>
        </authorList>
    </citation>
    <scope>NUCLEOTIDE SEQUENCE [LARGE SCALE GENOMIC DNA]</scope>
    <source>
        <strain evidence="1 2">LMG 29247</strain>
    </source>
</reference>
<dbReference type="Proteomes" id="UP001596383">
    <property type="component" value="Unassembled WGS sequence"/>
</dbReference>
<keyword evidence="2" id="KW-1185">Reference proteome</keyword>
<dbReference type="SUPFAM" id="SSF51735">
    <property type="entry name" value="NAD(P)-binding Rossmann-fold domains"/>
    <property type="match status" value="1"/>
</dbReference>
<dbReference type="Gene3D" id="3.40.50.720">
    <property type="entry name" value="NAD(P)-binding Rossmann-like Domain"/>
    <property type="match status" value="1"/>
</dbReference>
<dbReference type="AlphaFoldDB" id="A0ABD5SML4"/>
<accession>A0ABD5SML4</accession>
<comment type="caution">
    <text evidence="1">The sequence shown here is derived from an EMBL/GenBank/DDBJ whole genome shotgun (WGS) entry which is preliminary data.</text>
</comment>
<evidence type="ECO:0000313" key="1">
    <source>
        <dbReference type="EMBL" id="MFC6765764.1"/>
    </source>
</evidence>
<dbReference type="InterPro" id="IPR036291">
    <property type="entry name" value="NAD(P)-bd_dom_sf"/>
</dbReference>
<gene>
    <name evidence="1" type="ORF">ACFQE6_12405</name>
</gene>
<feature type="non-terminal residue" evidence="1">
    <location>
        <position position="50"/>
    </location>
</feature>
<organism evidence="1 2">
    <name type="scientific">Natrinema soli</name>
    <dbReference type="NCBI Taxonomy" id="1930624"/>
    <lineage>
        <taxon>Archaea</taxon>
        <taxon>Methanobacteriati</taxon>
        <taxon>Methanobacteriota</taxon>
        <taxon>Stenosarchaea group</taxon>
        <taxon>Halobacteria</taxon>
        <taxon>Halobacteriales</taxon>
        <taxon>Natrialbaceae</taxon>
        <taxon>Natrinema</taxon>
    </lineage>
</organism>
<proteinExistence type="predicted"/>
<name>A0ABD5SML4_9EURY</name>